<feature type="region of interest" description="Disordered" evidence="1">
    <location>
        <begin position="1"/>
        <end position="45"/>
    </location>
</feature>
<dbReference type="AlphaFoldDB" id="A0AA40FB90"/>
<name>A0AA40FB90_9PEZI</name>
<keyword evidence="3" id="KW-1185">Reference proteome</keyword>
<evidence type="ECO:0000313" key="3">
    <source>
        <dbReference type="Proteomes" id="UP001172155"/>
    </source>
</evidence>
<evidence type="ECO:0000256" key="1">
    <source>
        <dbReference type="SAM" id="MobiDB-lite"/>
    </source>
</evidence>
<evidence type="ECO:0000313" key="2">
    <source>
        <dbReference type="EMBL" id="KAK0754610.1"/>
    </source>
</evidence>
<sequence length="270" mass="28497">MRRQPLARWPTLKKPPPPATPLHVLTRRQGDRDPGRGWQTRQGSKRFQLLAPLPCHTKSTRPVSFLPTWPLAAHAGTPGRPWNAGVLGGTSNAPVSGPSPSSPVTLVSTAAQRYLRETDGYHADGPENPPPRLSRLLPDRPSPAAHCAAPLPVAGQAMCPETSCPCNGTVLAGAFGPRSSRCHSAPVGGGGHDGEVGVWTKTHLQVACPGPAWPCDGFPGLDSKAGTPWPVLLKVHTYIPSAASLAGEPLYIVRRLMSSWPSSTPLPPGQ</sequence>
<comment type="caution">
    <text evidence="2">The sequence shown here is derived from an EMBL/GenBank/DDBJ whole genome shotgun (WGS) entry which is preliminary data.</text>
</comment>
<organism evidence="2 3">
    <name type="scientific">Schizothecium vesticola</name>
    <dbReference type="NCBI Taxonomy" id="314040"/>
    <lineage>
        <taxon>Eukaryota</taxon>
        <taxon>Fungi</taxon>
        <taxon>Dikarya</taxon>
        <taxon>Ascomycota</taxon>
        <taxon>Pezizomycotina</taxon>
        <taxon>Sordariomycetes</taxon>
        <taxon>Sordariomycetidae</taxon>
        <taxon>Sordariales</taxon>
        <taxon>Schizotheciaceae</taxon>
        <taxon>Schizothecium</taxon>
    </lineage>
</organism>
<dbReference type="Proteomes" id="UP001172155">
    <property type="component" value="Unassembled WGS sequence"/>
</dbReference>
<accession>A0AA40FB90</accession>
<dbReference type="EMBL" id="JAUKUD010000001">
    <property type="protein sequence ID" value="KAK0754610.1"/>
    <property type="molecule type" value="Genomic_DNA"/>
</dbReference>
<gene>
    <name evidence="2" type="ORF">B0T18DRAFT_40301</name>
</gene>
<proteinExistence type="predicted"/>
<protein>
    <submittedName>
        <fullName evidence="2">Uncharacterized protein</fullName>
    </submittedName>
</protein>
<reference evidence="2" key="1">
    <citation type="submission" date="2023-06" db="EMBL/GenBank/DDBJ databases">
        <title>Genome-scale phylogeny and comparative genomics of the fungal order Sordariales.</title>
        <authorList>
            <consortium name="Lawrence Berkeley National Laboratory"/>
            <person name="Hensen N."/>
            <person name="Bonometti L."/>
            <person name="Westerberg I."/>
            <person name="Brannstrom I.O."/>
            <person name="Guillou S."/>
            <person name="Cros-Aarteil S."/>
            <person name="Calhoun S."/>
            <person name="Haridas S."/>
            <person name="Kuo A."/>
            <person name="Mondo S."/>
            <person name="Pangilinan J."/>
            <person name="Riley R."/>
            <person name="LaButti K."/>
            <person name="Andreopoulos B."/>
            <person name="Lipzen A."/>
            <person name="Chen C."/>
            <person name="Yanf M."/>
            <person name="Daum C."/>
            <person name="Ng V."/>
            <person name="Clum A."/>
            <person name="Steindorff A."/>
            <person name="Ohm R."/>
            <person name="Martin F."/>
            <person name="Silar P."/>
            <person name="Natvig D."/>
            <person name="Lalanne C."/>
            <person name="Gautier V."/>
            <person name="Ament-velasquez S.L."/>
            <person name="Kruys A."/>
            <person name="Hutchinson M.I."/>
            <person name="Powell A.J."/>
            <person name="Barry K."/>
            <person name="Miller A.N."/>
            <person name="Grigoriev I.V."/>
            <person name="Debuchy R."/>
            <person name="Gladieux P."/>
            <person name="Thoren M.H."/>
            <person name="Johannesson H."/>
        </authorList>
    </citation>
    <scope>NUCLEOTIDE SEQUENCE</scope>
    <source>
        <strain evidence="2">SMH3187-1</strain>
    </source>
</reference>